<feature type="transmembrane region" description="Helical" evidence="1">
    <location>
        <begin position="165"/>
        <end position="186"/>
    </location>
</feature>
<evidence type="ECO:0008006" key="4">
    <source>
        <dbReference type="Google" id="ProtNLM"/>
    </source>
</evidence>
<gene>
    <name evidence="2" type="ORF">PSU4_15050</name>
</gene>
<evidence type="ECO:0000256" key="1">
    <source>
        <dbReference type="SAM" id="Phobius"/>
    </source>
</evidence>
<proteinExistence type="predicted"/>
<protein>
    <recommendedName>
        <fullName evidence="4">Membrane protein YmcC</fullName>
    </recommendedName>
</protein>
<feature type="transmembrane region" description="Helical" evidence="1">
    <location>
        <begin position="12"/>
        <end position="35"/>
    </location>
</feature>
<sequence length="197" mass="21055">MGDFVNENPLVVLIAACEAGFWILLGAGLLARYVLRLRRTSAVLLLLVPVLDLVLVTASIVDVAGGTRPGLTHGLAAVYLGVTVAFGHSMIRWADVRMAHRFAGGPAPAKAPRYGPAKVAHEWREWRKMLVAGVIALVVMAVVALVGGLVVPAPAAWLADPFWTWGGRVVLVTVIWFVVGPLWTTVSPPQDREPSKG</sequence>
<name>A0A511DCM5_9PSEU</name>
<feature type="transmembrane region" description="Helical" evidence="1">
    <location>
        <begin position="73"/>
        <end position="91"/>
    </location>
</feature>
<keyword evidence="1" id="KW-0812">Transmembrane</keyword>
<evidence type="ECO:0000313" key="2">
    <source>
        <dbReference type="EMBL" id="GEL22551.1"/>
    </source>
</evidence>
<organism evidence="2 3">
    <name type="scientific">Pseudonocardia sulfidoxydans NBRC 16205</name>
    <dbReference type="NCBI Taxonomy" id="1223511"/>
    <lineage>
        <taxon>Bacteria</taxon>
        <taxon>Bacillati</taxon>
        <taxon>Actinomycetota</taxon>
        <taxon>Actinomycetes</taxon>
        <taxon>Pseudonocardiales</taxon>
        <taxon>Pseudonocardiaceae</taxon>
        <taxon>Pseudonocardia</taxon>
    </lineage>
</organism>
<dbReference type="Proteomes" id="UP000321685">
    <property type="component" value="Unassembled WGS sequence"/>
</dbReference>
<dbReference type="EMBL" id="BJVJ01000010">
    <property type="protein sequence ID" value="GEL22551.1"/>
    <property type="molecule type" value="Genomic_DNA"/>
</dbReference>
<evidence type="ECO:0000313" key="3">
    <source>
        <dbReference type="Proteomes" id="UP000321685"/>
    </source>
</evidence>
<comment type="caution">
    <text evidence="2">The sequence shown here is derived from an EMBL/GenBank/DDBJ whole genome shotgun (WGS) entry which is preliminary data.</text>
</comment>
<feature type="transmembrane region" description="Helical" evidence="1">
    <location>
        <begin position="42"/>
        <end position="61"/>
    </location>
</feature>
<dbReference type="AlphaFoldDB" id="A0A511DCM5"/>
<feature type="transmembrane region" description="Helical" evidence="1">
    <location>
        <begin position="130"/>
        <end position="153"/>
    </location>
</feature>
<keyword evidence="3" id="KW-1185">Reference proteome</keyword>
<keyword evidence="1" id="KW-1133">Transmembrane helix</keyword>
<accession>A0A511DCM5</accession>
<dbReference type="RefSeq" id="WP_147104039.1">
    <property type="nucleotide sequence ID" value="NZ_BJVJ01000010.1"/>
</dbReference>
<reference evidence="2 3" key="1">
    <citation type="submission" date="2019-07" db="EMBL/GenBank/DDBJ databases">
        <title>Whole genome shotgun sequence of Pseudonocardia sulfidoxydans NBRC 16205.</title>
        <authorList>
            <person name="Hosoyama A."/>
            <person name="Uohara A."/>
            <person name="Ohji S."/>
            <person name="Ichikawa N."/>
        </authorList>
    </citation>
    <scope>NUCLEOTIDE SEQUENCE [LARGE SCALE GENOMIC DNA]</scope>
    <source>
        <strain evidence="2 3">NBRC 16205</strain>
    </source>
</reference>
<keyword evidence="1" id="KW-0472">Membrane</keyword>
<dbReference type="OrthoDB" id="2082317at2"/>